<feature type="region of interest" description="Disordered" evidence="1">
    <location>
        <begin position="179"/>
        <end position="227"/>
    </location>
</feature>
<feature type="region of interest" description="Disordered" evidence="1">
    <location>
        <begin position="391"/>
        <end position="425"/>
    </location>
</feature>
<feature type="compositionally biased region" description="Acidic residues" evidence="1">
    <location>
        <begin position="728"/>
        <end position="737"/>
    </location>
</feature>
<sequence length="1209" mass="128083">MAGAAFPAIGTGAVLCSVSSSSFLWLLLVLCMAGSGNYMLNFQQQQQIYHQPSSSNTKTNVTGFYTAGSSSTPGYNVSGSYAAYNGNTYRNVGSTSTQAPHQSITPQSLYQSQVQFQSQAQGTSIPTPAPPTFRAPAHKNSHHLHSIPPREKSTRTLIVDHMLWVHGRTRLAQARAELGMTDRTGGPSTTNYAHRTRPENFEEDEEVESDGEDVNVLLDSPSPPEIKTQDLALARTLRLRAEGLEKVVTSMLGQPPPSPFPHPVPTHGHSFHPHPNSASAASHPSSSTTSSVHHPPSTSAPSHDHQPQSGDQSGEEHRSNTSRTRTGRHPHILPNGVRLRLALGTIVNDFFAREDPSASALGASGAQAKGKGVAEGVQPLMRISGAARFLSMAEDEEEESEDETGEEPDLTYPPEPPQSMASIYDDSTYGFGSSSGFAPSSFYQGHQQIQRENKPVGLSPFAAPGFHDYQNYSTTSGTTSLARGSLAAPANISSSSATRPQRKRRRKIPKPSTRVLELYGAGVGESLDEVGRRCARHLTVACGVCVDAAPGSRSGFNPKSKSSSSKSKSGFGSINVGVSVGAGVGMVGAMNSARATADAGGITGWKDGVGVGAGLRGLEPGESVLRRGGSSSSAASPTKLSKDEDKKAKDGSIKRKPREGSTKLVKLIPRFIKLSALVAGELGREVRGEEVEAPPATSAIPGSGTLTPNPGLPSSGDGVGDSLGEGLGADEESEAESESGSSSSGSSSSASSDRRSSSRGEGKGGSLTPTPSKAKGKEREWTPKGDARIVHAGAATTGSSYPPASSIPQVQPPSSLKPPSQPTSHSHLQHDQSHSHSHHSHHHHHHHHHHLHHHRHGKRAHQKMYHNALQPTREWYLLLAGLLTRAVLEGYLSGGWKGIEGVLAVLGVGVSCERRRGRLVSASGVSSRSASKGPADVKQEEKDSFHLGRDEEDEDDALFEEVEPDEYPTLREAVKVLFPSLRGRSKEREHGSGATSGVQTPLFEERHHEADPLKGKENLKGDAEKEYEDEMKERLALFLDIPSTTTSLSAHLEELAKRFPAEPVERAAIRFCEAIAKWRGKPELEMYNKKKPDSFTSSAGQGSFTIGHTSSSSIGMGMGMSFGSAMAGMGMMSPGGSGMESFVHSNPTSPVVASKAKEKGKRKTGIGAYFSAGPVDDSQSGSGGGLLGKREREEDLASALGGVGKKARV</sequence>
<feature type="compositionally biased region" description="Basic residues" evidence="1">
    <location>
        <begin position="136"/>
        <end position="145"/>
    </location>
</feature>
<feature type="compositionally biased region" description="Basic and acidic residues" evidence="1">
    <location>
        <begin position="775"/>
        <end position="789"/>
    </location>
</feature>
<feature type="compositionally biased region" description="Low complexity" evidence="1">
    <location>
        <begin position="738"/>
        <end position="751"/>
    </location>
</feature>
<feature type="region of interest" description="Disordered" evidence="1">
    <location>
        <begin position="984"/>
        <end position="1003"/>
    </location>
</feature>
<dbReference type="OrthoDB" id="2534923at2759"/>
<feature type="compositionally biased region" description="Polar residues" evidence="1">
    <location>
        <begin position="796"/>
        <end position="807"/>
    </location>
</feature>
<feature type="region of interest" description="Disordered" evidence="1">
    <location>
        <begin position="1153"/>
        <end position="1209"/>
    </location>
</feature>
<reference evidence="2 3" key="1">
    <citation type="journal article" date="2020" name="ISME J.">
        <title>Uncovering the hidden diversity of litter-decomposition mechanisms in mushroom-forming fungi.</title>
        <authorList>
            <person name="Floudas D."/>
            <person name="Bentzer J."/>
            <person name="Ahren D."/>
            <person name="Johansson T."/>
            <person name="Persson P."/>
            <person name="Tunlid A."/>
        </authorList>
    </citation>
    <scope>NUCLEOTIDE SEQUENCE [LARGE SCALE GENOMIC DNA]</scope>
    <source>
        <strain evidence="2 3">CBS 175.51</strain>
    </source>
</reference>
<feature type="region of interest" description="Disordered" evidence="1">
    <location>
        <begin position="620"/>
        <end position="658"/>
    </location>
</feature>
<feature type="compositionally biased region" description="Basic and acidic residues" evidence="1">
    <location>
        <begin position="935"/>
        <end position="949"/>
    </location>
</feature>
<feature type="compositionally biased region" description="Acidic residues" evidence="1">
    <location>
        <begin position="201"/>
        <end position="213"/>
    </location>
</feature>
<dbReference type="Proteomes" id="UP000541558">
    <property type="component" value="Unassembled WGS sequence"/>
</dbReference>
<dbReference type="EMBL" id="JAACJK010000001">
    <property type="protein sequence ID" value="KAF5342563.1"/>
    <property type="molecule type" value="Genomic_DNA"/>
</dbReference>
<name>A0A8H5CKN0_9AGAR</name>
<feature type="compositionally biased region" description="Low complexity" evidence="1">
    <location>
        <begin position="273"/>
        <end position="301"/>
    </location>
</feature>
<feature type="region of interest" description="Disordered" evidence="1">
    <location>
        <begin position="484"/>
        <end position="512"/>
    </location>
</feature>
<feature type="compositionally biased region" description="Basic and acidic residues" evidence="1">
    <location>
        <begin position="640"/>
        <end position="658"/>
    </location>
</feature>
<organism evidence="2 3">
    <name type="scientific">Ephemerocybe angulata</name>
    <dbReference type="NCBI Taxonomy" id="980116"/>
    <lineage>
        <taxon>Eukaryota</taxon>
        <taxon>Fungi</taxon>
        <taxon>Dikarya</taxon>
        <taxon>Basidiomycota</taxon>
        <taxon>Agaricomycotina</taxon>
        <taxon>Agaricomycetes</taxon>
        <taxon>Agaricomycetidae</taxon>
        <taxon>Agaricales</taxon>
        <taxon>Agaricineae</taxon>
        <taxon>Psathyrellaceae</taxon>
        <taxon>Ephemerocybe</taxon>
    </lineage>
</organism>
<gene>
    <name evidence="2" type="ORF">D9611_002064</name>
</gene>
<evidence type="ECO:0000256" key="1">
    <source>
        <dbReference type="SAM" id="MobiDB-lite"/>
    </source>
</evidence>
<feature type="compositionally biased region" description="Pro residues" evidence="1">
    <location>
        <begin position="254"/>
        <end position="264"/>
    </location>
</feature>
<comment type="caution">
    <text evidence="2">The sequence shown here is derived from an EMBL/GenBank/DDBJ whole genome shotgun (WGS) entry which is preliminary data.</text>
</comment>
<feature type="compositionally biased region" description="Basic residues" evidence="1">
    <location>
        <begin position="500"/>
        <end position="509"/>
    </location>
</feature>
<protein>
    <submittedName>
        <fullName evidence="2">Uncharacterized protein</fullName>
    </submittedName>
</protein>
<feature type="compositionally biased region" description="Acidic residues" evidence="1">
    <location>
        <begin position="393"/>
        <end position="409"/>
    </location>
</feature>
<feature type="compositionally biased region" description="Basic and acidic residues" evidence="1">
    <location>
        <begin position="752"/>
        <end position="762"/>
    </location>
</feature>
<feature type="compositionally biased region" description="Low complexity" evidence="1">
    <location>
        <begin position="919"/>
        <end position="931"/>
    </location>
</feature>
<dbReference type="AlphaFoldDB" id="A0A8H5CKN0"/>
<proteinExistence type="predicted"/>
<feature type="compositionally biased region" description="Low complexity" evidence="1">
    <location>
        <begin position="113"/>
        <end position="126"/>
    </location>
</feature>
<evidence type="ECO:0000313" key="3">
    <source>
        <dbReference type="Proteomes" id="UP000541558"/>
    </source>
</evidence>
<feature type="region of interest" description="Disordered" evidence="1">
    <location>
        <begin position="113"/>
        <end position="151"/>
    </location>
</feature>
<keyword evidence="3" id="KW-1185">Reference proteome</keyword>
<feature type="compositionally biased region" description="Gly residues" evidence="1">
    <location>
        <begin position="717"/>
        <end position="727"/>
    </location>
</feature>
<accession>A0A8H5CKN0</accession>
<feature type="region of interest" description="Disordered" evidence="1">
    <location>
        <begin position="250"/>
        <end position="333"/>
    </location>
</feature>
<evidence type="ECO:0000313" key="2">
    <source>
        <dbReference type="EMBL" id="KAF5342563.1"/>
    </source>
</evidence>
<feature type="region of interest" description="Disordered" evidence="1">
    <location>
        <begin position="918"/>
        <end position="955"/>
    </location>
</feature>
<feature type="compositionally biased region" description="Basic residues" evidence="1">
    <location>
        <begin position="835"/>
        <end position="863"/>
    </location>
</feature>
<feature type="region of interest" description="Disordered" evidence="1">
    <location>
        <begin position="687"/>
        <end position="863"/>
    </location>
</feature>
<feature type="compositionally biased region" description="Low complexity" evidence="1">
    <location>
        <begin position="626"/>
        <end position="636"/>
    </location>
</feature>